<gene>
    <name evidence="2" type="ORF">ICL16_27060</name>
</gene>
<dbReference type="EMBL" id="JACXAE010000083">
    <property type="protein sequence ID" value="MBD2775618.1"/>
    <property type="molecule type" value="Genomic_DNA"/>
</dbReference>
<feature type="transmembrane region" description="Helical" evidence="1">
    <location>
        <begin position="52"/>
        <end position="73"/>
    </location>
</feature>
<dbReference type="RefSeq" id="WP_190834264.1">
    <property type="nucleotide sequence ID" value="NZ_CAWPPI010000083.1"/>
</dbReference>
<dbReference type="Proteomes" id="UP000629098">
    <property type="component" value="Unassembled WGS sequence"/>
</dbReference>
<evidence type="ECO:0000313" key="2">
    <source>
        <dbReference type="EMBL" id="MBD2775618.1"/>
    </source>
</evidence>
<dbReference type="AlphaFoldDB" id="A0A8J6XYU1"/>
<keyword evidence="1" id="KW-1133">Transmembrane helix</keyword>
<reference evidence="2" key="1">
    <citation type="submission" date="2020-09" db="EMBL/GenBank/DDBJ databases">
        <title>Iningainema tapete sp. nov. (Scytonemataceae, Cyanobacteria) from greenhouses in central Florida (USA) produces two types of nodularin with biosynthetic potential for microcystin-LR and anabaenopeptins.</title>
        <authorList>
            <person name="Berthold D.E."/>
            <person name="Lefler F.W."/>
            <person name="Huang I.-S."/>
            <person name="Abdulla H."/>
            <person name="Zimba P.V."/>
            <person name="Laughinghouse H.D. IV."/>
        </authorList>
    </citation>
    <scope>NUCLEOTIDE SEQUENCE</scope>
    <source>
        <strain evidence="2">BLCCT55</strain>
    </source>
</reference>
<keyword evidence="1" id="KW-0812">Transmembrane</keyword>
<organism evidence="2 3">
    <name type="scientific">Iningainema tapete BLCC-T55</name>
    <dbReference type="NCBI Taxonomy" id="2748662"/>
    <lineage>
        <taxon>Bacteria</taxon>
        <taxon>Bacillati</taxon>
        <taxon>Cyanobacteriota</taxon>
        <taxon>Cyanophyceae</taxon>
        <taxon>Nostocales</taxon>
        <taxon>Scytonemataceae</taxon>
        <taxon>Iningainema tapete</taxon>
    </lineage>
</organism>
<feature type="transmembrane region" description="Helical" evidence="1">
    <location>
        <begin position="20"/>
        <end position="40"/>
    </location>
</feature>
<evidence type="ECO:0000256" key="1">
    <source>
        <dbReference type="SAM" id="Phobius"/>
    </source>
</evidence>
<name>A0A8J6XYU1_9CYAN</name>
<proteinExistence type="predicted"/>
<accession>A0A8J6XYU1</accession>
<protein>
    <submittedName>
        <fullName evidence="2">Uncharacterized protein</fullName>
    </submittedName>
</protein>
<evidence type="ECO:0000313" key="3">
    <source>
        <dbReference type="Proteomes" id="UP000629098"/>
    </source>
</evidence>
<keyword evidence="1" id="KW-0472">Membrane</keyword>
<sequence length="77" mass="9033">MKTNVTEDRNLLFKWASKGLKYFLLTLLGFTIAYVLSQVFQASPIAQMLLSMWIWFFRVAIFIFCMFVLAIILESSR</sequence>
<keyword evidence="3" id="KW-1185">Reference proteome</keyword>
<comment type="caution">
    <text evidence="2">The sequence shown here is derived from an EMBL/GenBank/DDBJ whole genome shotgun (WGS) entry which is preliminary data.</text>
</comment>